<dbReference type="SUPFAM" id="SSF52047">
    <property type="entry name" value="RNI-like"/>
    <property type="match status" value="1"/>
</dbReference>
<name>A0A9P5RWT7_9FUNG</name>
<reference evidence="2" key="1">
    <citation type="journal article" date="2020" name="Fungal Divers.">
        <title>Resolving the Mortierellaceae phylogeny through synthesis of multi-gene phylogenetics and phylogenomics.</title>
        <authorList>
            <person name="Vandepol N."/>
            <person name="Liber J."/>
            <person name="Desiro A."/>
            <person name="Na H."/>
            <person name="Kennedy M."/>
            <person name="Barry K."/>
            <person name="Grigoriev I.V."/>
            <person name="Miller A.N."/>
            <person name="O'Donnell K."/>
            <person name="Stajich J.E."/>
            <person name="Bonito G."/>
        </authorList>
    </citation>
    <scope>NUCLEOTIDE SEQUENCE</scope>
    <source>
        <strain evidence="2">NRRL 6426</strain>
    </source>
</reference>
<dbReference type="InterPro" id="IPR032675">
    <property type="entry name" value="LRR_dom_sf"/>
</dbReference>
<evidence type="ECO:0000313" key="2">
    <source>
        <dbReference type="EMBL" id="KAF9149316.1"/>
    </source>
</evidence>
<proteinExistence type="predicted"/>
<dbReference type="Gene3D" id="3.80.10.10">
    <property type="entry name" value="Ribonuclease Inhibitor"/>
    <property type="match status" value="1"/>
</dbReference>
<feature type="non-terminal residue" evidence="2">
    <location>
        <position position="1"/>
    </location>
</feature>
<gene>
    <name evidence="2" type="ORF">BG015_008887</name>
</gene>
<evidence type="ECO:0008006" key="4">
    <source>
        <dbReference type="Google" id="ProtNLM"/>
    </source>
</evidence>
<sequence>IIDIIATYLTQQDLAHCLCVNHEWHTTLTPSFWRVVRVVDETILDRFRTKETEEALCRNCHHIRVAETTDLGFLRFLATHRNLATTNLQSLTLRLWKEKKAQPQSSPPEPSFSPSSDNNPDISEIAPTPSVTAVLTESGISTTTGCVVTEAAWMVQMLLRRSKNLHTLSLDEGCFRNTINSIGDDETGNRDEFHTVFSVIPTAYLERLEISFLGAPALPGRPSEQQNLVERTKHAVDRIKHAASFHQSYEPFLALKELVIKGSYTTLMDSSRQAFLVRCPNVETLCINRLDPFTIFTMPPFLQYTCPKLSSLDWIRGTMDSDENIAELLRASVLGWRVLRLPMMFWFGSLALEALMESIETLEELRIEGCGQLRKNAILDLLCSAKNLRRLESVADGKRTEETIELKLHAYEAYLEHVEGQMDRTWALGPSIEFLQLKLLGVPRPDVWYNQTGQRLVDLNAEMDVALRFEVQRWIYTQLSRLTGVQELVLGITDFDQEALTNYGLSPPSTTTLEAEAGTFEEDLATVFVGEWIRAVGRVEGVEDVGREEDGASDRD</sequence>
<dbReference type="Proteomes" id="UP000748756">
    <property type="component" value="Unassembled WGS sequence"/>
</dbReference>
<organism evidence="2 3">
    <name type="scientific">Linnemannia schmuckeri</name>
    <dbReference type="NCBI Taxonomy" id="64567"/>
    <lineage>
        <taxon>Eukaryota</taxon>
        <taxon>Fungi</taxon>
        <taxon>Fungi incertae sedis</taxon>
        <taxon>Mucoromycota</taxon>
        <taxon>Mortierellomycotina</taxon>
        <taxon>Mortierellomycetes</taxon>
        <taxon>Mortierellales</taxon>
        <taxon>Mortierellaceae</taxon>
        <taxon>Linnemannia</taxon>
    </lineage>
</organism>
<dbReference type="AlphaFoldDB" id="A0A9P5RWT7"/>
<comment type="caution">
    <text evidence="2">The sequence shown here is derived from an EMBL/GenBank/DDBJ whole genome shotgun (WGS) entry which is preliminary data.</text>
</comment>
<feature type="region of interest" description="Disordered" evidence="1">
    <location>
        <begin position="99"/>
        <end position="126"/>
    </location>
</feature>
<keyword evidence="3" id="KW-1185">Reference proteome</keyword>
<dbReference type="EMBL" id="JAAAUQ010000544">
    <property type="protein sequence ID" value="KAF9149316.1"/>
    <property type="molecule type" value="Genomic_DNA"/>
</dbReference>
<evidence type="ECO:0000256" key="1">
    <source>
        <dbReference type="SAM" id="MobiDB-lite"/>
    </source>
</evidence>
<evidence type="ECO:0000313" key="3">
    <source>
        <dbReference type="Proteomes" id="UP000748756"/>
    </source>
</evidence>
<accession>A0A9P5RWT7</accession>
<dbReference type="OrthoDB" id="2434396at2759"/>
<protein>
    <recommendedName>
        <fullName evidence="4">F-box domain-containing protein</fullName>
    </recommendedName>
</protein>
<feature type="compositionally biased region" description="Low complexity" evidence="1">
    <location>
        <begin position="112"/>
        <end position="124"/>
    </location>
</feature>